<evidence type="ECO:0000313" key="4">
    <source>
        <dbReference type="Proteomes" id="UP001242480"/>
    </source>
</evidence>
<sequence>MSSKADSLIEAPIEEAFLEQARGDREGLAWWWDNEAGRGVLEGPQISGPGSATPISQRAFDLIVEFEVSSQQIYEQKYRSPTWPQGASGVTIGIGYDVGYATRAQLHADWDDAIPAAMVTALERAVGVQGGSAQPIARALKASVDVSWDAAIKVHRGKVMPRWVGLVERSLANTARIGPDCLGALVSLTYNRGASFTKAGDRYAEMRSIKQHMAAAAFAAVPGDLRSMKRLWPGVPGLQMRREREARLFEAGLAALPVA</sequence>
<reference evidence="3 4" key="1">
    <citation type="submission" date="2023-07" db="EMBL/GenBank/DDBJ databases">
        <title>Genomic Encyclopedia of Type Strains, Phase IV (KMG-IV): sequencing the most valuable type-strain genomes for metagenomic binning, comparative biology and taxonomic classification.</title>
        <authorList>
            <person name="Goeker M."/>
        </authorList>
    </citation>
    <scope>NUCLEOTIDE SEQUENCE [LARGE SCALE GENOMIC DNA]</scope>
    <source>
        <strain evidence="3 4">DSM 19619</strain>
    </source>
</reference>
<accession>A0ABU0JIJ3</accession>
<protein>
    <submittedName>
        <fullName evidence="3">GH24 family phage-related lysozyme (Muramidase)</fullName>
    </submittedName>
</protein>
<comment type="caution">
    <text evidence="3">The sequence shown here is derived from an EMBL/GenBank/DDBJ whole genome shotgun (WGS) entry which is preliminary data.</text>
</comment>
<dbReference type="Proteomes" id="UP001242480">
    <property type="component" value="Unassembled WGS sequence"/>
</dbReference>
<proteinExistence type="predicted"/>
<dbReference type="EMBL" id="JAUSVX010000016">
    <property type="protein sequence ID" value="MDQ0473445.1"/>
    <property type="molecule type" value="Genomic_DNA"/>
</dbReference>
<dbReference type="InterPro" id="IPR023347">
    <property type="entry name" value="Lysozyme_dom_sf"/>
</dbReference>
<keyword evidence="1" id="KW-0929">Antimicrobial</keyword>
<evidence type="ECO:0000256" key="2">
    <source>
        <dbReference type="ARBA" id="ARBA00022638"/>
    </source>
</evidence>
<dbReference type="CDD" id="cd16904">
    <property type="entry name" value="pesticin_lyz-like"/>
    <property type="match status" value="1"/>
</dbReference>
<evidence type="ECO:0000313" key="3">
    <source>
        <dbReference type="EMBL" id="MDQ0473445.1"/>
    </source>
</evidence>
<name>A0ABU0JIJ3_9HYPH</name>
<gene>
    <name evidence="3" type="ORF">QO011_006481</name>
</gene>
<evidence type="ECO:0000256" key="1">
    <source>
        <dbReference type="ARBA" id="ARBA00022529"/>
    </source>
</evidence>
<dbReference type="RefSeq" id="WP_307281724.1">
    <property type="nucleotide sequence ID" value="NZ_JAUSVX010000016.1"/>
</dbReference>
<organism evidence="3 4">
    <name type="scientific">Labrys wisconsinensis</name>
    <dbReference type="NCBI Taxonomy" id="425677"/>
    <lineage>
        <taxon>Bacteria</taxon>
        <taxon>Pseudomonadati</taxon>
        <taxon>Pseudomonadota</taxon>
        <taxon>Alphaproteobacteria</taxon>
        <taxon>Hyphomicrobiales</taxon>
        <taxon>Xanthobacteraceae</taxon>
        <taxon>Labrys</taxon>
    </lineage>
</organism>
<keyword evidence="4" id="KW-1185">Reference proteome</keyword>
<dbReference type="Gene3D" id="1.10.530.40">
    <property type="match status" value="1"/>
</dbReference>
<keyword evidence="2" id="KW-0081">Bacteriolytic enzyme</keyword>